<reference evidence="9 10" key="1">
    <citation type="submission" date="2025-05" db="UniProtKB">
        <authorList>
            <consortium name="RefSeq"/>
        </authorList>
    </citation>
    <scope>IDENTIFICATION</scope>
</reference>
<proteinExistence type="inferred from homology"/>
<evidence type="ECO:0000256" key="2">
    <source>
        <dbReference type="ARBA" id="ARBA00009670"/>
    </source>
</evidence>
<dbReference type="InterPro" id="IPR004147">
    <property type="entry name" value="ABC1_dom"/>
</dbReference>
<dbReference type="SUPFAM" id="SSF56112">
    <property type="entry name" value="Protein kinase-like (PK-like)"/>
    <property type="match status" value="1"/>
</dbReference>
<evidence type="ECO:0000256" key="4">
    <source>
        <dbReference type="ARBA" id="ARBA00022741"/>
    </source>
</evidence>
<accession>A0ABM1EII8</accession>
<name>A0ABM1EII8_PRICU</name>
<dbReference type="Proteomes" id="UP000695022">
    <property type="component" value="Unplaced"/>
</dbReference>
<evidence type="ECO:0000313" key="10">
    <source>
        <dbReference type="RefSeq" id="XP_014672009.1"/>
    </source>
</evidence>
<feature type="domain" description="ABC1 atypical kinase-like" evidence="7">
    <location>
        <begin position="314"/>
        <end position="552"/>
    </location>
</feature>
<keyword evidence="5" id="KW-0067">ATP-binding</keyword>
<protein>
    <submittedName>
        <fullName evidence="9 10">AarF domain-containing protein kinase 4-like isoform X1</fullName>
    </submittedName>
</protein>
<dbReference type="RefSeq" id="XP_014672002.1">
    <property type="nucleotide sequence ID" value="XM_014816516.1"/>
</dbReference>
<evidence type="ECO:0000256" key="1">
    <source>
        <dbReference type="ARBA" id="ARBA00004749"/>
    </source>
</evidence>
<evidence type="ECO:0000313" key="8">
    <source>
        <dbReference type="Proteomes" id="UP000695022"/>
    </source>
</evidence>
<dbReference type="InterPro" id="IPR011009">
    <property type="entry name" value="Kinase-like_dom_sf"/>
</dbReference>
<dbReference type="PANTHER" id="PTHR43851:SF3">
    <property type="entry name" value="COENZYME Q8"/>
    <property type="match status" value="1"/>
</dbReference>
<comment type="pathway">
    <text evidence="1">Cofactor biosynthesis; ubiquinone biosynthesis.</text>
</comment>
<dbReference type="InterPro" id="IPR051409">
    <property type="entry name" value="Atypical_kinase_ADCK"/>
</dbReference>
<evidence type="ECO:0000313" key="9">
    <source>
        <dbReference type="RefSeq" id="XP_014672002.1"/>
    </source>
</evidence>
<evidence type="ECO:0000256" key="3">
    <source>
        <dbReference type="ARBA" id="ARBA00022679"/>
    </source>
</evidence>
<feature type="compositionally biased region" description="Basic and acidic residues" evidence="6">
    <location>
        <begin position="133"/>
        <end position="147"/>
    </location>
</feature>
<keyword evidence="3" id="KW-0808">Transferase</keyword>
<evidence type="ECO:0000256" key="5">
    <source>
        <dbReference type="ARBA" id="ARBA00022840"/>
    </source>
</evidence>
<dbReference type="PANTHER" id="PTHR43851">
    <property type="match status" value="1"/>
</dbReference>
<evidence type="ECO:0000259" key="7">
    <source>
        <dbReference type="Pfam" id="PF03109"/>
    </source>
</evidence>
<feature type="compositionally biased region" description="Polar residues" evidence="6">
    <location>
        <begin position="90"/>
        <end position="99"/>
    </location>
</feature>
<dbReference type="InterPro" id="IPR034646">
    <property type="entry name" value="ADCK3_dom"/>
</dbReference>
<evidence type="ECO:0000256" key="6">
    <source>
        <dbReference type="SAM" id="MobiDB-lite"/>
    </source>
</evidence>
<feature type="region of interest" description="Disordered" evidence="6">
    <location>
        <begin position="90"/>
        <end position="160"/>
    </location>
</feature>
<organism evidence="8 10">
    <name type="scientific">Priapulus caudatus</name>
    <name type="common">Priapulid worm</name>
    <dbReference type="NCBI Taxonomy" id="37621"/>
    <lineage>
        <taxon>Eukaryota</taxon>
        <taxon>Metazoa</taxon>
        <taxon>Ecdysozoa</taxon>
        <taxon>Scalidophora</taxon>
        <taxon>Priapulida</taxon>
        <taxon>Priapulimorpha</taxon>
        <taxon>Priapulimorphida</taxon>
        <taxon>Priapulidae</taxon>
        <taxon>Priapulus</taxon>
    </lineage>
</organism>
<dbReference type="RefSeq" id="XP_014672009.1">
    <property type="nucleotide sequence ID" value="XM_014816523.1"/>
</dbReference>
<dbReference type="CDD" id="cd13970">
    <property type="entry name" value="ABC1_ADCK3"/>
    <property type="match status" value="1"/>
</dbReference>
<comment type="similarity">
    <text evidence="2">Belongs to the protein kinase superfamily. ADCK protein kinase family.</text>
</comment>
<keyword evidence="4" id="KW-0547">Nucleotide-binding</keyword>
<gene>
    <name evidence="9 10" type="primary">LOC106812606</name>
</gene>
<keyword evidence="8" id="KW-1185">Reference proteome</keyword>
<dbReference type="GeneID" id="106812606"/>
<dbReference type="Pfam" id="PF03109">
    <property type="entry name" value="ABC1"/>
    <property type="match status" value="1"/>
</dbReference>
<sequence length="658" mass="73440">MSGANTRHLLGVGRGLQKVVTAMAEQQQAECRQAWQNSSLRAGAGSLLSHGERCFSEGILKQGKVEDSMRRAARGASNIAEAARQLVSQFTSRDVTGQRPQHEFDSESPRAPGAEEFDRTNVVNEAGDSSSADGDRDDVRRDDRDNDQPGMGAGKMDDPFASGGKRSLHYYCRQHFAVTTRTQLDLHSVRRTQSSGPPKPKMILKPKQVLGPRSREKKVPDSRIERLASYGGLAVGLSAGAIAEVTRRSLGLSQGAPSTGAIFGSSPFLSEANAERIVATLCKVRGAALKLGQMLSIQDNVFISPQLQTIFARVRQGADFMPEWQMKKVLTKELGTDWATKLKSFETRPFAAASIGQVHLATLHDGREVAMKIQYPGIGLSIDSDIDNLMSVLTLANILPKGLYVDNAVLVARKELAWEVDYIREANNCKRFRELMKNDTVFHVPEVIDALTTQQVLTQELIYGEAVDKVADADEDTRYMICENILRLCLKELFEFRFMQTDPNWSNFFYNADTNKICLLDFGACRDFDKRFVDDYMRVIKAATYQDKEGIRHWSEKLGFLTGYETSVMVDAHIDAVMILGEAFSHDGPFDFTGQSTTRRIQNLIPTMLKHRLTPPPEETYSLHRKMSGAFLLCTKLDAKVNCKRMFDDIYAAYRFDA</sequence>